<name>A0AAN9XV97_PSOTE</name>
<dbReference type="Proteomes" id="UP001386955">
    <property type="component" value="Unassembled WGS sequence"/>
</dbReference>
<dbReference type="AlphaFoldDB" id="A0AAN9XV97"/>
<evidence type="ECO:0000313" key="2">
    <source>
        <dbReference type="Proteomes" id="UP001386955"/>
    </source>
</evidence>
<gene>
    <name evidence="1" type="ORF">VNO78_02600</name>
</gene>
<protein>
    <submittedName>
        <fullName evidence="1">Uncharacterized protein</fullName>
    </submittedName>
</protein>
<evidence type="ECO:0000313" key="1">
    <source>
        <dbReference type="EMBL" id="KAK7411168.1"/>
    </source>
</evidence>
<sequence length="101" mass="11311">MVPVPANYLLSKFEGEKNSADELLNFEVSGHVLKYYEFLTKAHLPSYLQCCSKFLRCFNGCLPQHKKGVLVDGEGAFLNGGMEVAMHLMSVTVIEGRERVE</sequence>
<reference evidence="1 2" key="1">
    <citation type="submission" date="2024-01" db="EMBL/GenBank/DDBJ databases">
        <title>The genomes of 5 underutilized Papilionoideae crops provide insights into root nodulation and disease resistanc.</title>
        <authorList>
            <person name="Jiang F."/>
        </authorList>
    </citation>
    <scope>NUCLEOTIDE SEQUENCE [LARGE SCALE GENOMIC DNA]</scope>
    <source>
        <strain evidence="1">DUOXIRENSHENG_FW03</strain>
        <tissue evidence="1">Leaves</tissue>
    </source>
</reference>
<keyword evidence="2" id="KW-1185">Reference proteome</keyword>
<proteinExistence type="predicted"/>
<dbReference type="EMBL" id="JAYMYS010000001">
    <property type="protein sequence ID" value="KAK7411168.1"/>
    <property type="molecule type" value="Genomic_DNA"/>
</dbReference>
<accession>A0AAN9XV97</accession>
<organism evidence="1 2">
    <name type="scientific">Psophocarpus tetragonolobus</name>
    <name type="common">Winged bean</name>
    <name type="synonym">Dolichos tetragonolobus</name>
    <dbReference type="NCBI Taxonomy" id="3891"/>
    <lineage>
        <taxon>Eukaryota</taxon>
        <taxon>Viridiplantae</taxon>
        <taxon>Streptophyta</taxon>
        <taxon>Embryophyta</taxon>
        <taxon>Tracheophyta</taxon>
        <taxon>Spermatophyta</taxon>
        <taxon>Magnoliopsida</taxon>
        <taxon>eudicotyledons</taxon>
        <taxon>Gunneridae</taxon>
        <taxon>Pentapetalae</taxon>
        <taxon>rosids</taxon>
        <taxon>fabids</taxon>
        <taxon>Fabales</taxon>
        <taxon>Fabaceae</taxon>
        <taxon>Papilionoideae</taxon>
        <taxon>50 kb inversion clade</taxon>
        <taxon>NPAAA clade</taxon>
        <taxon>indigoferoid/millettioid clade</taxon>
        <taxon>Phaseoleae</taxon>
        <taxon>Psophocarpus</taxon>
    </lineage>
</organism>
<comment type="caution">
    <text evidence="1">The sequence shown here is derived from an EMBL/GenBank/DDBJ whole genome shotgun (WGS) entry which is preliminary data.</text>
</comment>